<reference evidence="2" key="1">
    <citation type="submission" date="2025-08" db="UniProtKB">
        <authorList>
            <consortium name="Ensembl"/>
        </authorList>
    </citation>
    <scope>IDENTIFICATION</scope>
</reference>
<feature type="compositionally biased region" description="Basic residues" evidence="1">
    <location>
        <begin position="196"/>
        <end position="207"/>
    </location>
</feature>
<feature type="compositionally biased region" description="Basic and acidic residues" evidence="1">
    <location>
        <begin position="225"/>
        <end position="241"/>
    </location>
</feature>
<evidence type="ECO:0008006" key="4">
    <source>
        <dbReference type="Google" id="ProtNLM"/>
    </source>
</evidence>
<keyword evidence="3" id="KW-1185">Reference proteome</keyword>
<feature type="compositionally biased region" description="Basic residues" evidence="1">
    <location>
        <begin position="242"/>
        <end position="253"/>
    </location>
</feature>
<feature type="compositionally biased region" description="Basic and acidic residues" evidence="1">
    <location>
        <begin position="163"/>
        <end position="195"/>
    </location>
</feature>
<feature type="compositionally biased region" description="Basic and acidic residues" evidence="1">
    <location>
        <begin position="271"/>
        <end position="287"/>
    </location>
</feature>
<protein>
    <recommendedName>
        <fullName evidence="4">Chromogranin B</fullName>
    </recommendedName>
</protein>
<evidence type="ECO:0000313" key="3">
    <source>
        <dbReference type="Proteomes" id="UP000261640"/>
    </source>
</evidence>
<sequence>MTLIEPKAFLPRFFSPLLSLFEALLCSSLQSSRRPVSAAPSCRYTQRRELVTRCLVEVLSKALSKPDSQLDQECKDILQAGLWHKGCFFRIWYFIYAQLIPLNNLHNVFCSVIGVKHTPLDKKRGEGVVTHEDVVKGHAEEPIAKAADVKDIEALLKSVEEKRNIPEDERSQESWSLGDEKRHENEEQEEREKRSWRPGRYHQRKHKRGEEEEDNERSQESWGVEVKRSEEEEGEERDKRNWRPGRYHQRKHKRGEEEEDNERSQESWGVEVKRSEEEEGEERDKRNWRPGRYHQRKHKRDEEPLGEEREEPEEERSQESWDVEKRHGIEDEEEKFKHVLKPTQHYHHKKKLHKRSDEPSE</sequence>
<feature type="compositionally biased region" description="Basic residues" evidence="1">
    <location>
        <begin position="288"/>
        <end position="299"/>
    </location>
</feature>
<reference evidence="2" key="2">
    <citation type="submission" date="2025-09" db="UniProtKB">
        <authorList>
            <consortium name="Ensembl"/>
        </authorList>
    </citation>
    <scope>IDENTIFICATION</scope>
</reference>
<organism evidence="2 3">
    <name type="scientific">Mastacembelus armatus</name>
    <name type="common">zig-zag eel</name>
    <dbReference type="NCBI Taxonomy" id="205130"/>
    <lineage>
        <taxon>Eukaryota</taxon>
        <taxon>Metazoa</taxon>
        <taxon>Chordata</taxon>
        <taxon>Craniata</taxon>
        <taxon>Vertebrata</taxon>
        <taxon>Euteleostomi</taxon>
        <taxon>Actinopterygii</taxon>
        <taxon>Neopterygii</taxon>
        <taxon>Teleostei</taxon>
        <taxon>Neoteleostei</taxon>
        <taxon>Acanthomorphata</taxon>
        <taxon>Anabantaria</taxon>
        <taxon>Synbranchiformes</taxon>
        <taxon>Mastacembelidae</taxon>
        <taxon>Mastacembelus</taxon>
    </lineage>
</organism>
<feature type="compositionally biased region" description="Basic residues" evidence="1">
    <location>
        <begin position="338"/>
        <end position="354"/>
    </location>
</feature>
<dbReference type="Proteomes" id="UP000261640">
    <property type="component" value="Unplaced"/>
</dbReference>
<evidence type="ECO:0000313" key="2">
    <source>
        <dbReference type="Ensembl" id="ENSMAMP00000060222.1"/>
    </source>
</evidence>
<proteinExistence type="predicted"/>
<name>A0A7N9AT24_9TELE</name>
<dbReference type="AlphaFoldDB" id="A0A7N9AT24"/>
<evidence type="ECO:0000256" key="1">
    <source>
        <dbReference type="SAM" id="MobiDB-lite"/>
    </source>
</evidence>
<dbReference type="GeneTree" id="ENSGT01030000240081"/>
<dbReference type="Ensembl" id="ENSMAMT00000065742.1">
    <property type="protein sequence ID" value="ENSMAMP00000060222.1"/>
    <property type="gene ID" value="ENSMAMG00000025050.1"/>
</dbReference>
<accession>A0A7N9AT24</accession>
<feature type="region of interest" description="Disordered" evidence="1">
    <location>
        <begin position="163"/>
        <end position="361"/>
    </location>
</feature>
<feature type="compositionally biased region" description="Basic and acidic residues" evidence="1">
    <location>
        <begin position="315"/>
        <end position="337"/>
    </location>
</feature>
<dbReference type="InParanoid" id="A0A7N9AT24"/>